<dbReference type="SUPFAM" id="SSF54593">
    <property type="entry name" value="Glyoxalase/Bleomycin resistance protein/Dihydroxybiphenyl dioxygenase"/>
    <property type="match status" value="1"/>
</dbReference>
<dbReference type="Gene3D" id="3.10.180.10">
    <property type="entry name" value="2,3-Dihydroxybiphenyl 1,2-Dioxygenase, domain 1"/>
    <property type="match status" value="1"/>
</dbReference>
<gene>
    <name evidence="2" type="ORF">SAMN04488522_10458</name>
</gene>
<dbReference type="RefSeq" id="WP_073232802.1">
    <property type="nucleotide sequence ID" value="NZ_FQUQ01000004.1"/>
</dbReference>
<dbReference type="GO" id="GO:0051213">
    <property type="term" value="F:dioxygenase activity"/>
    <property type="evidence" value="ECO:0007669"/>
    <property type="project" value="UniProtKB-KW"/>
</dbReference>
<evidence type="ECO:0000313" key="2">
    <source>
        <dbReference type="EMBL" id="SHF98741.1"/>
    </source>
</evidence>
<evidence type="ECO:0000259" key="1">
    <source>
        <dbReference type="Pfam" id="PF00903"/>
    </source>
</evidence>
<feature type="domain" description="Glyoxalase/fosfomycin resistance/dioxygenase" evidence="1">
    <location>
        <begin position="9"/>
        <end position="56"/>
    </location>
</feature>
<dbReference type="InterPro" id="IPR004360">
    <property type="entry name" value="Glyas_Fos-R_dOase_dom"/>
</dbReference>
<keyword evidence="2" id="KW-0223">Dioxygenase</keyword>
<dbReference type="EMBL" id="FQUQ01000004">
    <property type="protein sequence ID" value="SHF98741.1"/>
    <property type="molecule type" value="Genomic_DNA"/>
</dbReference>
<name>A0A1M5G5L0_9SPHI</name>
<dbReference type="InterPro" id="IPR029068">
    <property type="entry name" value="Glyas_Bleomycin-R_OHBP_Dase"/>
</dbReference>
<dbReference type="Pfam" id="PF00903">
    <property type="entry name" value="Glyoxalase"/>
    <property type="match status" value="1"/>
</dbReference>
<evidence type="ECO:0000313" key="3">
    <source>
        <dbReference type="Proteomes" id="UP000184287"/>
    </source>
</evidence>
<dbReference type="Proteomes" id="UP000184287">
    <property type="component" value="Unassembled WGS sequence"/>
</dbReference>
<sequence>MDLEQKYKVVYVTDLQESLDFFLTKLGLKLHEHLDIPGRDRAAVLQMFDGDFLMLLQNEELEKVPVLLYTDDCLRDHHRLSVENVMGLTAPMYSPEGVTIAFPDPCGNKFILLEKRDYTDT</sequence>
<dbReference type="OrthoDB" id="9804907at2"/>
<organism evidence="2 3">
    <name type="scientific">Pedobacter caeni</name>
    <dbReference type="NCBI Taxonomy" id="288992"/>
    <lineage>
        <taxon>Bacteria</taxon>
        <taxon>Pseudomonadati</taxon>
        <taxon>Bacteroidota</taxon>
        <taxon>Sphingobacteriia</taxon>
        <taxon>Sphingobacteriales</taxon>
        <taxon>Sphingobacteriaceae</taxon>
        <taxon>Pedobacter</taxon>
    </lineage>
</organism>
<accession>A0A1M5G5L0</accession>
<proteinExistence type="predicted"/>
<protein>
    <submittedName>
        <fullName evidence="2">Catechol 2,3-dioxygenase</fullName>
    </submittedName>
</protein>
<reference evidence="3" key="1">
    <citation type="submission" date="2016-11" db="EMBL/GenBank/DDBJ databases">
        <authorList>
            <person name="Varghese N."/>
            <person name="Submissions S."/>
        </authorList>
    </citation>
    <scope>NUCLEOTIDE SEQUENCE [LARGE SCALE GENOMIC DNA]</scope>
    <source>
        <strain evidence="3">DSM 16990</strain>
    </source>
</reference>
<dbReference type="STRING" id="288992.SAMN04488522_10458"/>
<dbReference type="AlphaFoldDB" id="A0A1M5G5L0"/>
<keyword evidence="2" id="KW-0560">Oxidoreductase</keyword>
<keyword evidence="3" id="KW-1185">Reference proteome</keyword>